<dbReference type="EMBL" id="LCDF01000018">
    <property type="protein sequence ID" value="KKS47240.1"/>
    <property type="molecule type" value="Genomic_DNA"/>
</dbReference>
<dbReference type="STRING" id="1618659.UV11_C0018G0011"/>
<name>A0A0G0ZET1_9BACT</name>
<evidence type="ECO:0000313" key="2">
    <source>
        <dbReference type="Proteomes" id="UP000034036"/>
    </source>
</evidence>
<dbReference type="AlphaFoldDB" id="A0A0G0ZET1"/>
<organism evidence="1 2">
    <name type="scientific">Candidatus Giovannonibacteria bacterium GW2011_GWF2_42_19</name>
    <dbReference type="NCBI Taxonomy" id="1618659"/>
    <lineage>
        <taxon>Bacteria</taxon>
        <taxon>Candidatus Giovannoniibacteriota</taxon>
    </lineage>
</organism>
<gene>
    <name evidence="1" type="ORF">UV11_C0018G0011</name>
</gene>
<evidence type="ECO:0000313" key="1">
    <source>
        <dbReference type="EMBL" id="KKS47240.1"/>
    </source>
</evidence>
<sequence>MKTAEEKADNNIFKVVQQIRQLQIQSANGHKVKYKIGHLMIGTSDEVDILNSLQAKGLIEILNSYGSDSAK</sequence>
<accession>A0A0G0ZET1</accession>
<protein>
    <submittedName>
        <fullName evidence="1">Uncharacterized protein</fullName>
    </submittedName>
</protein>
<dbReference type="Proteomes" id="UP000034036">
    <property type="component" value="Unassembled WGS sequence"/>
</dbReference>
<reference evidence="1 2" key="1">
    <citation type="journal article" date="2015" name="Nature">
        <title>rRNA introns, odd ribosomes, and small enigmatic genomes across a large radiation of phyla.</title>
        <authorList>
            <person name="Brown C.T."/>
            <person name="Hug L.A."/>
            <person name="Thomas B.C."/>
            <person name="Sharon I."/>
            <person name="Castelle C.J."/>
            <person name="Singh A."/>
            <person name="Wilkins M.J."/>
            <person name="Williams K.H."/>
            <person name="Banfield J.F."/>
        </authorList>
    </citation>
    <scope>NUCLEOTIDE SEQUENCE [LARGE SCALE GENOMIC DNA]</scope>
</reference>
<proteinExistence type="predicted"/>
<comment type="caution">
    <text evidence="1">The sequence shown here is derived from an EMBL/GenBank/DDBJ whole genome shotgun (WGS) entry which is preliminary data.</text>
</comment>